<dbReference type="Proteomes" id="UP000324705">
    <property type="component" value="Chromosome 7B"/>
</dbReference>
<feature type="region of interest" description="Disordered" evidence="1">
    <location>
        <begin position="1"/>
        <end position="47"/>
    </location>
</feature>
<gene>
    <name evidence="2" type="ORF">TRITD_7Bv1G120600</name>
</gene>
<dbReference type="EMBL" id="LT934124">
    <property type="protein sequence ID" value="VAI88275.1"/>
    <property type="molecule type" value="Genomic_DNA"/>
</dbReference>
<proteinExistence type="predicted"/>
<protein>
    <submittedName>
        <fullName evidence="2">Uncharacterized protein</fullName>
    </submittedName>
</protein>
<dbReference type="PANTHER" id="PTHR34480">
    <property type="entry name" value="OS01G0967800 PROTEIN-RELATED"/>
    <property type="match status" value="1"/>
</dbReference>
<dbReference type="Gramene" id="TRITD7Bv1G120600.1">
    <property type="protein sequence ID" value="TRITD7Bv1G120600.1"/>
    <property type="gene ID" value="TRITD7Bv1G120600"/>
</dbReference>
<sequence length="380" mass="44992">MLDENPAWTGQKRHKYEAPSLTSSSDAYGETIGQDNAERPNEIADSPDELADQENDIISEEEFGGCLKVLATRRAPMIVTGRRLDEEHQRELYERLTLYRIKASKLAQGVCIDDQNDVALRKEYSSDNLENLFDYYKKADSVDWYFDRGYCLLADLDDYQSLVLTNGDDGRRFCDWETYRSFFTSYEIDEEYVKLFEEISKKIKWLKRYMEYERASSKWKEMDDRGFCQAAKIAAGFPRMSYKLTLMAYEENVWNLMFDYWQREDIDRLFFEIWKFATKKMGATDKKIDFRAGLVDVCRRNIFPRYRKRMQFALDHSTLSDLESNFDTCVEDIPDDATEDVAWRLITSAVWNKLHKPKMWHQYIMRKMEIAKHIGLGPQN</sequence>
<dbReference type="AlphaFoldDB" id="A0A9R1C0U3"/>
<accession>A0A9R1C0U3</accession>
<evidence type="ECO:0000313" key="2">
    <source>
        <dbReference type="EMBL" id="VAI88275.1"/>
    </source>
</evidence>
<reference evidence="2 3" key="1">
    <citation type="submission" date="2017-09" db="EMBL/GenBank/DDBJ databases">
        <authorList>
            <consortium name="International Durum Wheat Genome Sequencing Consortium (IDWGSC)"/>
            <person name="Milanesi L."/>
        </authorList>
    </citation>
    <scope>NUCLEOTIDE SEQUENCE [LARGE SCALE GENOMIC DNA]</scope>
    <source>
        <strain evidence="3">cv. Svevo</strain>
    </source>
</reference>
<evidence type="ECO:0000313" key="3">
    <source>
        <dbReference type="Proteomes" id="UP000324705"/>
    </source>
</evidence>
<dbReference type="PANTHER" id="PTHR34480:SF13">
    <property type="match status" value="1"/>
</dbReference>
<keyword evidence="3" id="KW-1185">Reference proteome</keyword>
<name>A0A9R1C0U3_TRITD</name>
<dbReference type="OMA" id="WTGQKRH"/>
<organism evidence="2 3">
    <name type="scientific">Triticum turgidum subsp. durum</name>
    <name type="common">Durum wheat</name>
    <name type="synonym">Triticum durum</name>
    <dbReference type="NCBI Taxonomy" id="4567"/>
    <lineage>
        <taxon>Eukaryota</taxon>
        <taxon>Viridiplantae</taxon>
        <taxon>Streptophyta</taxon>
        <taxon>Embryophyta</taxon>
        <taxon>Tracheophyta</taxon>
        <taxon>Spermatophyta</taxon>
        <taxon>Magnoliopsida</taxon>
        <taxon>Liliopsida</taxon>
        <taxon>Poales</taxon>
        <taxon>Poaceae</taxon>
        <taxon>BOP clade</taxon>
        <taxon>Pooideae</taxon>
        <taxon>Triticodae</taxon>
        <taxon>Triticeae</taxon>
        <taxon>Triticinae</taxon>
        <taxon>Triticum</taxon>
    </lineage>
</organism>
<evidence type="ECO:0000256" key="1">
    <source>
        <dbReference type="SAM" id="MobiDB-lite"/>
    </source>
</evidence>